<dbReference type="AlphaFoldDB" id="A0A183HLH7"/>
<evidence type="ECO:0000313" key="1">
    <source>
        <dbReference type="EMBL" id="VDO55159.1"/>
    </source>
</evidence>
<reference evidence="1 2" key="2">
    <citation type="submission" date="2018-11" db="EMBL/GenBank/DDBJ databases">
        <authorList>
            <consortium name="Pathogen Informatics"/>
        </authorList>
    </citation>
    <scope>NUCLEOTIDE SEQUENCE [LARGE SCALE GENOMIC DNA]</scope>
</reference>
<accession>A0A183HLH7</accession>
<sequence length="43" mass="4741">MYGGWGGISVTVRFSGSIGVLEMFARTLFGFLYRSVSYIVDSI</sequence>
<proteinExistence type="predicted"/>
<keyword evidence="2" id="KW-1185">Reference proteome</keyword>
<dbReference type="WBParaSite" id="OFLC_0000833801-mRNA-1">
    <property type="protein sequence ID" value="OFLC_0000833801-mRNA-1"/>
    <property type="gene ID" value="OFLC_0000833801"/>
</dbReference>
<organism evidence="3">
    <name type="scientific">Onchocerca flexuosa</name>
    <dbReference type="NCBI Taxonomy" id="387005"/>
    <lineage>
        <taxon>Eukaryota</taxon>
        <taxon>Metazoa</taxon>
        <taxon>Ecdysozoa</taxon>
        <taxon>Nematoda</taxon>
        <taxon>Chromadorea</taxon>
        <taxon>Rhabditida</taxon>
        <taxon>Spirurina</taxon>
        <taxon>Spiruromorpha</taxon>
        <taxon>Filarioidea</taxon>
        <taxon>Onchocercidae</taxon>
        <taxon>Onchocerca</taxon>
    </lineage>
</organism>
<dbReference type="EMBL" id="UZAJ01009331">
    <property type="protein sequence ID" value="VDO55159.1"/>
    <property type="molecule type" value="Genomic_DNA"/>
</dbReference>
<name>A0A183HLH7_9BILA</name>
<evidence type="ECO:0000313" key="3">
    <source>
        <dbReference type="WBParaSite" id="OFLC_0000833801-mRNA-1"/>
    </source>
</evidence>
<gene>
    <name evidence="1" type="ORF">OFLC_LOCUS8342</name>
</gene>
<reference evidence="3" key="1">
    <citation type="submission" date="2016-06" db="UniProtKB">
        <authorList>
            <consortium name="WormBaseParasite"/>
        </authorList>
    </citation>
    <scope>IDENTIFICATION</scope>
</reference>
<protein>
    <submittedName>
        <fullName evidence="3">Bestrophin homolog</fullName>
    </submittedName>
</protein>
<evidence type="ECO:0000313" key="2">
    <source>
        <dbReference type="Proteomes" id="UP000267606"/>
    </source>
</evidence>
<dbReference type="Proteomes" id="UP000267606">
    <property type="component" value="Unassembled WGS sequence"/>
</dbReference>